<proteinExistence type="predicted"/>
<feature type="region of interest" description="Disordered" evidence="1">
    <location>
        <begin position="1"/>
        <end position="74"/>
    </location>
</feature>
<accession>A0A9I9CUH0</accession>
<feature type="compositionally biased region" description="Basic residues" evidence="1">
    <location>
        <begin position="50"/>
        <end position="62"/>
    </location>
</feature>
<dbReference type="Gramene" id="MELO3C008484.2.1">
    <property type="protein sequence ID" value="MELO3C008484.2.1"/>
    <property type="gene ID" value="MELO3C008484.2"/>
</dbReference>
<evidence type="ECO:0000256" key="1">
    <source>
        <dbReference type="SAM" id="MobiDB-lite"/>
    </source>
</evidence>
<dbReference type="AlphaFoldDB" id="A0A9I9CUH0"/>
<protein>
    <submittedName>
        <fullName evidence="2">Uncharacterized protein</fullName>
    </submittedName>
</protein>
<sequence length="74" mass="8470">MDAPVNLDYERRKSQPVSNTNSSWVEGVKQVSQWVPRSEHSGSTLNRGTKPNRRAHPQKWKKCERGQLPTRSGI</sequence>
<feature type="compositionally biased region" description="Polar residues" evidence="1">
    <location>
        <begin position="15"/>
        <end position="49"/>
    </location>
</feature>
<dbReference type="EnsemblPlants" id="MELO3C008484.2.1">
    <property type="protein sequence ID" value="MELO3C008484.2.1"/>
    <property type="gene ID" value="MELO3C008484.2"/>
</dbReference>
<organism evidence="2">
    <name type="scientific">Cucumis melo</name>
    <name type="common">Muskmelon</name>
    <dbReference type="NCBI Taxonomy" id="3656"/>
    <lineage>
        <taxon>Eukaryota</taxon>
        <taxon>Viridiplantae</taxon>
        <taxon>Streptophyta</taxon>
        <taxon>Embryophyta</taxon>
        <taxon>Tracheophyta</taxon>
        <taxon>Spermatophyta</taxon>
        <taxon>Magnoliopsida</taxon>
        <taxon>eudicotyledons</taxon>
        <taxon>Gunneridae</taxon>
        <taxon>Pentapetalae</taxon>
        <taxon>rosids</taxon>
        <taxon>fabids</taxon>
        <taxon>Cucurbitales</taxon>
        <taxon>Cucurbitaceae</taxon>
        <taxon>Benincaseae</taxon>
        <taxon>Cucumis</taxon>
    </lineage>
</organism>
<reference evidence="2" key="1">
    <citation type="submission" date="2023-03" db="UniProtKB">
        <authorList>
            <consortium name="EnsemblPlants"/>
        </authorList>
    </citation>
    <scope>IDENTIFICATION</scope>
</reference>
<evidence type="ECO:0000313" key="2">
    <source>
        <dbReference type="EnsemblPlants" id="MELO3C008484.2.1"/>
    </source>
</evidence>
<name>A0A9I9CUH0_CUCME</name>